<dbReference type="EMBL" id="MNAD01001480">
    <property type="protein sequence ID" value="OJT05172.1"/>
    <property type="molecule type" value="Genomic_DNA"/>
</dbReference>
<protein>
    <submittedName>
        <fullName evidence="1">Uncharacterized protein</fullName>
    </submittedName>
</protein>
<organism evidence="1 2">
    <name type="scientific">Trametes pubescens</name>
    <name type="common">White-rot fungus</name>
    <dbReference type="NCBI Taxonomy" id="154538"/>
    <lineage>
        <taxon>Eukaryota</taxon>
        <taxon>Fungi</taxon>
        <taxon>Dikarya</taxon>
        <taxon>Basidiomycota</taxon>
        <taxon>Agaricomycotina</taxon>
        <taxon>Agaricomycetes</taxon>
        <taxon>Polyporales</taxon>
        <taxon>Polyporaceae</taxon>
        <taxon>Trametes</taxon>
    </lineage>
</organism>
<reference evidence="1 2" key="1">
    <citation type="submission" date="2016-10" db="EMBL/GenBank/DDBJ databases">
        <title>Genome sequence of the basidiomycete white-rot fungus Trametes pubescens.</title>
        <authorList>
            <person name="Makela M.R."/>
            <person name="Granchi Z."/>
            <person name="Peng M."/>
            <person name="De Vries R.P."/>
            <person name="Grigoriev I."/>
            <person name="Riley R."/>
            <person name="Hilden K."/>
        </authorList>
    </citation>
    <scope>NUCLEOTIDE SEQUENCE [LARGE SCALE GENOMIC DNA]</scope>
    <source>
        <strain evidence="1 2">FBCC735</strain>
    </source>
</reference>
<evidence type="ECO:0000313" key="2">
    <source>
        <dbReference type="Proteomes" id="UP000184267"/>
    </source>
</evidence>
<dbReference type="Proteomes" id="UP000184267">
    <property type="component" value="Unassembled WGS sequence"/>
</dbReference>
<sequence length="53" mass="5899">MVSASLEESFDLAVHSSGWSSKHRVTYSATRAQNNDRETGGVTDVRYMVHLSK</sequence>
<proteinExistence type="predicted"/>
<gene>
    <name evidence="1" type="ORF">TRAPUB_3997</name>
</gene>
<dbReference type="AlphaFoldDB" id="A0A1M2VC50"/>
<accession>A0A1M2VC50</accession>
<name>A0A1M2VC50_TRAPU</name>
<comment type="caution">
    <text evidence="1">The sequence shown here is derived from an EMBL/GenBank/DDBJ whole genome shotgun (WGS) entry which is preliminary data.</text>
</comment>
<evidence type="ECO:0000313" key="1">
    <source>
        <dbReference type="EMBL" id="OJT05172.1"/>
    </source>
</evidence>
<keyword evidence="2" id="KW-1185">Reference proteome</keyword>